<protein>
    <submittedName>
        <fullName evidence="1">Uncharacterized protein</fullName>
    </submittedName>
</protein>
<reference evidence="1" key="1">
    <citation type="submission" date="2013-11" db="EMBL/GenBank/DDBJ databases">
        <title>The Genome Sequence of Phytophthora parasitica CHvinca01.</title>
        <authorList>
            <consortium name="The Broad Institute Genomics Platform"/>
            <person name="Russ C."/>
            <person name="Tyler B."/>
            <person name="Panabieres F."/>
            <person name="Shan W."/>
            <person name="Tripathy S."/>
            <person name="Grunwald N."/>
            <person name="Machado M."/>
            <person name="Johnson C.S."/>
            <person name="Arredondo F."/>
            <person name="Hong C."/>
            <person name="Coffey M."/>
            <person name="Young S.K."/>
            <person name="Zeng Q."/>
            <person name="Gargeya S."/>
            <person name="Fitzgerald M."/>
            <person name="Abouelleil A."/>
            <person name="Alvarado L."/>
            <person name="Chapman S.B."/>
            <person name="Gainer-Dewar J."/>
            <person name="Goldberg J."/>
            <person name="Griggs A."/>
            <person name="Gujja S."/>
            <person name="Hansen M."/>
            <person name="Howarth C."/>
            <person name="Imamovic A."/>
            <person name="Ireland A."/>
            <person name="Larimer J."/>
            <person name="McCowan C."/>
            <person name="Murphy C."/>
            <person name="Pearson M."/>
            <person name="Poon T.W."/>
            <person name="Priest M."/>
            <person name="Roberts A."/>
            <person name="Saif S."/>
            <person name="Shea T."/>
            <person name="Sykes S."/>
            <person name="Wortman J."/>
            <person name="Nusbaum C."/>
            <person name="Birren B."/>
        </authorList>
    </citation>
    <scope>NUCLEOTIDE SEQUENCE [LARGE SCALE GENOMIC DNA]</scope>
    <source>
        <strain evidence="1">CHvinca01</strain>
    </source>
</reference>
<dbReference type="AlphaFoldDB" id="W2K657"/>
<organism evidence="1">
    <name type="scientific">Phytophthora nicotianae</name>
    <name type="common">Potato buckeye rot agent</name>
    <name type="synonym">Phytophthora parasitica</name>
    <dbReference type="NCBI Taxonomy" id="4792"/>
    <lineage>
        <taxon>Eukaryota</taxon>
        <taxon>Sar</taxon>
        <taxon>Stramenopiles</taxon>
        <taxon>Oomycota</taxon>
        <taxon>Peronosporomycetes</taxon>
        <taxon>Peronosporales</taxon>
        <taxon>Peronosporaceae</taxon>
        <taxon>Phytophthora</taxon>
    </lineage>
</organism>
<evidence type="ECO:0000313" key="1">
    <source>
        <dbReference type="EMBL" id="ETL80628.1"/>
    </source>
</evidence>
<dbReference type="Proteomes" id="UP000054423">
    <property type="component" value="Unassembled WGS sequence"/>
</dbReference>
<name>W2K657_PHYNI</name>
<sequence>HRYYKYSCRRHGLQEGLVDTLSIEQVDLPARQTWEAFLGECFSRLNKTT</sequence>
<gene>
    <name evidence="1" type="ORF">L917_18893</name>
</gene>
<dbReference type="EMBL" id="KI682695">
    <property type="protein sequence ID" value="ETL80628.1"/>
    <property type="molecule type" value="Genomic_DNA"/>
</dbReference>
<proteinExistence type="predicted"/>
<feature type="non-terminal residue" evidence="1">
    <location>
        <position position="1"/>
    </location>
</feature>
<accession>W2K657</accession>